<sequence>MGLLIQKGETRVFDVKKEDDLLVDATTFHGDGEEEEVDIIGNGEEIVPEQSNPVENEDMADGDAVLPLTSNVGRARLRQGTNRVPIVSIPEILLLSGISDASITANVIRAKMLGGPLTRESEGMTDVEDTAEPPENHDIAGKRHKRIGGQVALEFTKQKSFFFGATFIIKGYGGVLGNSDGSFLCILFGSCGICDSNDAEVLASGKALKLSVTYHSCDLEGIIIESNSLNAIISINSNNECRSRHLQYVFNSIDSLRSRIPNLSLQHVLRECNQVADCLAKQGVTRDVDFFAWL</sequence>
<dbReference type="InterPro" id="IPR012337">
    <property type="entry name" value="RNaseH-like_sf"/>
</dbReference>
<protein>
    <recommendedName>
        <fullName evidence="2">RNase H type-1 domain-containing protein</fullName>
    </recommendedName>
</protein>
<dbReference type="GO" id="GO:0003676">
    <property type="term" value="F:nucleic acid binding"/>
    <property type="evidence" value="ECO:0007669"/>
    <property type="project" value="InterPro"/>
</dbReference>
<proteinExistence type="predicted"/>
<dbReference type="Proteomes" id="UP000467840">
    <property type="component" value="Chromosome 8"/>
</dbReference>
<keyword evidence="4" id="KW-1185">Reference proteome</keyword>
<dbReference type="Gene3D" id="3.30.420.10">
    <property type="entry name" value="Ribonuclease H-like superfamily/Ribonuclease H"/>
    <property type="match status" value="1"/>
</dbReference>
<dbReference type="PANTHER" id="PTHR47723:SF22">
    <property type="entry name" value="RNASE H TYPE-1 DOMAIN-CONTAINING PROTEIN"/>
    <property type="match status" value="1"/>
</dbReference>
<evidence type="ECO:0000259" key="2">
    <source>
        <dbReference type="Pfam" id="PF13456"/>
    </source>
</evidence>
<dbReference type="Pfam" id="PF13456">
    <property type="entry name" value="RVT_3"/>
    <property type="match status" value="1"/>
</dbReference>
<feature type="region of interest" description="Disordered" evidence="1">
    <location>
        <begin position="119"/>
        <end position="138"/>
    </location>
</feature>
<name>A0A6A6KN27_HEVBR</name>
<evidence type="ECO:0000256" key="1">
    <source>
        <dbReference type="SAM" id="MobiDB-lite"/>
    </source>
</evidence>
<dbReference type="InterPro" id="IPR036397">
    <property type="entry name" value="RNaseH_sf"/>
</dbReference>
<dbReference type="EMBL" id="JAAGAX010000016">
    <property type="protein sequence ID" value="KAF2289423.1"/>
    <property type="molecule type" value="Genomic_DNA"/>
</dbReference>
<dbReference type="InterPro" id="IPR053151">
    <property type="entry name" value="RNase_H-like"/>
</dbReference>
<dbReference type="CDD" id="cd06222">
    <property type="entry name" value="RNase_H_like"/>
    <property type="match status" value="1"/>
</dbReference>
<dbReference type="SUPFAM" id="SSF53098">
    <property type="entry name" value="Ribonuclease H-like"/>
    <property type="match status" value="1"/>
</dbReference>
<reference evidence="3 4" key="1">
    <citation type="journal article" date="2020" name="Mol. Plant">
        <title>The Chromosome-Based Rubber Tree Genome Provides New Insights into Spurge Genome Evolution and Rubber Biosynthesis.</title>
        <authorList>
            <person name="Liu J."/>
            <person name="Shi C."/>
            <person name="Shi C.C."/>
            <person name="Li W."/>
            <person name="Zhang Q.J."/>
            <person name="Zhang Y."/>
            <person name="Li K."/>
            <person name="Lu H.F."/>
            <person name="Shi C."/>
            <person name="Zhu S.T."/>
            <person name="Xiao Z.Y."/>
            <person name="Nan H."/>
            <person name="Yue Y."/>
            <person name="Zhu X.G."/>
            <person name="Wu Y."/>
            <person name="Hong X.N."/>
            <person name="Fan G.Y."/>
            <person name="Tong Y."/>
            <person name="Zhang D."/>
            <person name="Mao C.L."/>
            <person name="Liu Y.L."/>
            <person name="Hao S.J."/>
            <person name="Liu W.Q."/>
            <person name="Lv M.Q."/>
            <person name="Zhang H.B."/>
            <person name="Liu Y."/>
            <person name="Hu-Tang G.R."/>
            <person name="Wang J.P."/>
            <person name="Wang J.H."/>
            <person name="Sun Y.H."/>
            <person name="Ni S.B."/>
            <person name="Chen W.B."/>
            <person name="Zhang X.C."/>
            <person name="Jiao Y.N."/>
            <person name="Eichler E.E."/>
            <person name="Li G.H."/>
            <person name="Liu X."/>
            <person name="Gao L.Z."/>
        </authorList>
    </citation>
    <scope>NUCLEOTIDE SEQUENCE [LARGE SCALE GENOMIC DNA]</scope>
    <source>
        <strain evidence="4">cv. GT1</strain>
        <tissue evidence="3">Leaf</tissue>
    </source>
</reference>
<dbReference type="PANTHER" id="PTHR47723">
    <property type="entry name" value="OS05G0353850 PROTEIN"/>
    <property type="match status" value="1"/>
</dbReference>
<dbReference type="AlphaFoldDB" id="A0A6A6KN27"/>
<feature type="domain" description="RNase H type-1" evidence="2">
    <location>
        <begin position="171"/>
        <end position="282"/>
    </location>
</feature>
<evidence type="ECO:0000313" key="4">
    <source>
        <dbReference type="Proteomes" id="UP000467840"/>
    </source>
</evidence>
<accession>A0A6A6KN27</accession>
<dbReference type="GO" id="GO:0004523">
    <property type="term" value="F:RNA-DNA hybrid ribonuclease activity"/>
    <property type="evidence" value="ECO:0007669"/>
    <property type="project" value="InterPro"/>
</dbReference>
<comment type="caution">
    <text evidence="3">The sequence shown here is derived from an EMBL/GenBank/DDBJ whole genome shotgun (WGS) entry which is preliminary data.</text>
</comment>
<dbReference type="InterPro" id="IPR044730">
    <property type="entry name" value="RNase_H-like_dom_plant"/>
</dbReference>
<organism evidence="3 4">
    <name type="scientific">Hevea brasiliensis</name>
    <name type="common">Para rubber tree</name>
    <name type="synonym">Siphonia brasiliensis</name>
    <dbReference type="NCBI Taxonomy" id="3981"/>
    <lineage>
        <taxon>Eukaryota</taxon>
        <taxon>Viridiplantae</taxon>
        <taxon>Streptophyta</taxon>
        <taxon>Embryophyta</taxon>
        <taxon>Tracheophyta</taxon>
        <taxon>Spermatophyta</taxon>
        <taxon>Magnoliopsida</taxon>
        <taxon>eudicotyledons</taxon>
        <taxon>Gunneridae</taxon>
        <taxon>Pentapetalae</taxon>
        <taxon>rosids</taxon>
        <taxon>fabids</taxon>
        <taxon>Malpighiales</taxon>
        <taxon>Euphorbiaceae</taxon>
        <taxon>Crotonoideae</taxon>
        <taxon>Micrandreae</taxon>
        <taxon>Hevea</taxon>
    </lineage>
</organism>
<feature type="compositionally biased region" description="Acidic residues" evidence="1">
    <location>
        <begin position="123"/>
        <end position="132"/>
    </location>
</feature>
<evidence type="ECO:0000313" key="3">
    <source>
        <dbReference type="EMBL" id="KAF2289423.1"/>
    </source>
</evidence>
<gene>
    <name evidence="3" type="ORF">GH714_036103</name>
</gene>
<dbReference type="InterPro" id="IPR002156">
    <property type="entry name" value="RNaseH_domain"/>
</dbReference>